<feature type="transmembrane region" description="Helical" evidence="1">
    <location>
        <begin position="138"/>
        <end position="155"/>
    </location>
</feature>
<keyword evidence="1" id="KW-0472">Membrane</keyword>
<feature type="transmembrane region" description="Helical" evidence="1">
    <location>
        <begin position="31"/>
        <end position="53"/>
    </location>
</feature>
<evidence type="ECO:0000313" key="2">
    <source>
        <dbReference type="EMBL" id="CAJ0742121.1"/>
    </source>
</evidence>
<feature type="transmembrane region" description="Helical" evidence="1">
    <location>
        <begin position="73"/>
        <end position="93"/>
    </location>
</feature>
<organism evidence="2 3">
    <name type="scientific">Ralstonia edaphi</name>
    <dbReference type="NCBI Taxonomy" id="3058599"/>
    <lineage>
        <taxon>Bacteria</taxon>
        <taxon>Pseudomonadati</taxon>
        <taxon>Pseudomonadota</taxon>
        <taxon>Betaproteobacteria</taxon>
        <taxon>Burkholderiales</taxon>
        <taxon>Burkholderiaceae</taxon>
        <taxon>Ralstonia</taxon>
    </lineage>
</organism>
<accession>A0AB72X1Q2</accession>
<dbReference type="AlphaFoldDB" id="A0AB72X1Q2"/>
<evidence type="ECO:0000256" key="1">
    <source>
        <dbReference type="SAM" id="Phobius"/>
    </source>
</evidence>
<protein>
    <submittedName>
        <fullName evidence="2">Uncharacterized protein</fullName>
    </submittedName>
</protein>
<feature type="transmembrane region" description="Helical" evidence="1">
    <location>
        <begin position="167"/>
        <end position="185"/>
    </location>
</feature>
<keyword evidence="1" id="KW-0812">Transmembrane</keyword>
<sequence>MTNAYGVTVRPKWRRTGNGSMYSGSGLPNKLPLATLAVSYSFFVSACYLMAFWGSFGINVFQFAGLTDFAKLAIYPVALATVGIFGGTFLQAINSTLLRGGARETGRKPPHSTFLDRASVLPALVAIALIQIKGGPNSWSFGSLLFIPFLLVLSRTEFCVRYFPGRMVRQTVVLWAALMPFWLVSVGKVDAMRIKAGEGDVWVERGGAAATLTATESSHLGYVGFVGGTYMIYEPLSNSVALIKQSDGAPLILHQVTKGERSAMPRLSIIEQFLANF</sequence>
<dbReference type="Proteomes" id="UP001189225">
    <property type="component" value="Unassembled WGS sequence"/>
</dbReference>
<keyword evidence="1" id="KW-1133">Transmembrane helix</keyword>
<dbReference type="EMBL" id="CATWHI010000004">
    <property type="protein sequence ID" value="CAJ0742121.1"/>
    <property type="molecule type" value="Genomic_DNA"/>
</dbReference>
<comment type="caution">
    <text evidence="2">The sequence shown here is derived from an EMBL/GenBank/DDBJ whole genome shotgun (WGS) entry which is preliminary data.</text>
</comment>
<evidence type="ECO:0000313" key="3">
    <source>
        <dbReference type="Proteomes" id="UP001189225"/>
    </source>
</evidence>
<reference evidence="2 3" key="1">
    <citation type="submission" date="2023-07" db="EMBL/GenBank/DDBJ databases">
        <authorList>
            <person name="Peeters C."/>
        </authorList>
    </citation>
    <scope>NUCLEOTIDE SEQUENCE [LARGE SCALE GENOMIC DNA]</scope>
    <source>
        <strain evidence="2 3">R-16034</strain>
    </source>
</reference>
<gene>
    <name evidence="2" type="ORF">R16034_02980</name>
</gene>
<proteinExistence type="predicted"/>
<keyword evidence="3" id="KW-1185">Reference proteome</keyword>
<dbReference type="RefSeq" id="WP_316900916.1">
    <property type="nucleotide sequence ID" value="NZ_CATWHI010000004.1"/>
</dbReference>
<name>A0AB72X1Q2_9RALS</name>